<dbReference type="InterPro" id="IPR036249">
    <property type="entry name" value="Thioredoxin-like_sf"/>
</dbReference>
<dbReference type="CDD" id="cd03009">
    <property type="entry name" value="TryX_like_TryX_NRX"/>
    <property type="match status" value="1"/>
</dbReference>
<dbReference type="InterPro" id="IPR046349">
    <property type="entry name" value="C1-like_sf"/>
</dbReference>
<keyword evidence="2" id="KW-0677">Repeat</keyword>
<keyword evidence="3" id="KW-0560">Oxidoreductase</keyword>
<dbReference type="Pfam" id="PF03107">
    <property type="entry name" value="C1_2"/>
    <property type="match status" value="2"/>
</dbReference>
<dbReference type="PROSITE" id="PS51352">
    <property type="entry name" value="THIOREDOXIN_2"/>
    <property type="match status" value="1"/>
</dbReference>
<dbReference type="InterPro" id="IPR045870">
    <property type="entry name" value="TryX_NRX_thioredoxin_dom"/>
</dbReference>
<dbReference type="SUPFAM" id="SSF52833">
    <property type="entry name" value="Thioredoxin-like"/>
    <property type="match status" value="1"/>
</dbReference>
<gene>
    <name evidence="10" type="ORF">KSP40_PGU017355</name>
</gene>
<dbReference type="Proteomes" id="UP001412067">
    <property type="component" value="Unassembled WGS sequence"/>
</dbReference>
<feature type="compositionally biased region" description="Acidic residues" evidence="8">
    <location>
        <begin position="357"/>
        <end position="389"/>
    </location>
</feature>
<evidence type="ECO:0000256" key="1">
    <source>
        <dbReference type="ARBA" id="ARBA00012612"/>
    </source>
</evidence>
<name>A0ABR2LQX6_9ASPA</name>
<dbReference type="InterPro" id="IPR017937">
    <property type="entry name" value="Thioredoxin_CS"/>
</dbReference>
<keyword evidence="11" id="KW-1185">Reference proteome</keyword>
<feature type="compositionally biased region" description="Acidic residues" evidence="8">
    <location>
        <begin position="313"/>
        <end position="347"/>
    </location>
</feature>
<feature type="domain" description="Thioredoxin" evidence="9">
    <location>
        <begin position="27"/>
        <end position="178"/>
    </location>
</feature>
<proteinExistence type="inferred from homology"/>
<evidence type="ECO:0000256" key="4">
    <source>
        <dbReference type="ARBA" id="ARBA00023027"/>
    </source>
</evidence>
<dbReference type="EMBL" id="JBBWWR010000016">
    <property type="protein sequence ID" value="KAK8947850.1"/>
    <property type="molecule type" value="Genomic_DNA"/>
</dbReference>
<evidence type="ECO:0000313" key="11">
    <source>
        <dbReference type="Proteomes" id="UP001412067"/>
    </source>
</evidence>
<dbReference type="EC" id="1.8.1.8" evidence="1"/>
<evidence type="ECO:0000256" key="7">
    <source>
        <dbReference type="ARBA" id="ARBA00047804"/>
    </source>
</evidence>
<reference evidence="10 11" key="1">
    <citation type="journal article" date="2022" name="Nat. Plants">
        <title>Genomes of leafy and leafless Platanthera orchids illuminate the evolution of mycoheterotrophy.</title>
        <authorList>
            <person name="Li M.H."/>
            <person name="Liu K.W."/>
            <person name="Li Z."/>
            <person name="Lu H.C."/>
            <person name="Ye Q.L."/>
            <person name="Zhang D."/>
            <person name="Wang J.Y."/>
            <person name="Li Y.F."/>
            <person name="Zhong Z.M."/>
            <person name="Liu X."/>
            <person name="Yu X."/>
            <person name="Liu D.K."/>
            <person name="Tu X.D."/>
            <person name="Liu B."/>
            <person name="Hao Y."/>
            <person name="Liao X.Y."/>
            <person name="Jiang Y.T."/>
            <person name="Sun W.H."/>
            <person name="Chen J."/>
            <person name="Chen Y.Q."/>
            <person name="Ai Y."/>
            <person name="Zhai J.W."/>
            <person name="Wu S.S."/>
            <person name="Zhou Z."/>
            <person name="Hsiao Y.Y."/>
            <person name="Wu W.L."/>
            <person name="Chen Y.Y."/>
            <person name="Lin Y.F."/>
            <person name="Hsu J.L."/>
            <person name="Li C.Y."/>
            <person name="Wang Z.W."/>
            <person name="Zhao X."/>
            <person name="Zhong W.Y."/>
            <person name="Ma X.K."/>
            <person name="Ma L."/>
            <person name="Huang J."/>
            <person name="Chen G.Z."/>
            <person name="Huang M.Z."/>
            <person name="Huang L."/>
            <person name="Peng D.H."/>
            <person name="Luo Y.B."/>
            <person name="Zou S.Q."/>
            <person name="Chen S.P."/>
            <person name="Lan S."/>
            <person name="Tsai W.C."/>
            <person name="Van de Peer Y."/>
            <person name="Liu Z.J."/>
        </authorList>
    </citation>
    <scope>NUCLEOTIDE SEQUENCE [LARGE SCALE GENOMIC DNA]</scope>
    <source>
        <strain evidence="10">Lor288</strain>
    </source>
</reference>
<dbReference type="Gene3D" id="3.40.30.10">
    <property type="entry name" value="Glutaredoxin"/>
    <property type="match status" value="1"/>
</dbReference>
<evidence type="ECO:0000256" key="2">
    <source>
        <dbReference type="ARBA" id="ARBA00022737"/>
    </source>
</evidence>
<dbReference type="InterPro" id="IPR012336">
    <property type="entry name" value="Thioredoxin-like_fold"/>
</dbReference>
<organism evidence="10 11">
    <name type="scientific">Platanthera guangdongensis</name>
    <dbReference type="NCBI Taxonomy" id="2320717"/>
    <lineage>
        <taxon>Eukaryota</taxon>
        <taxon>Viridiplantae</taxon>
        <taxon>Streptophyta</taxon>
        <taxon>Embryophyta</taxon>
        <taxon>Tracheophyta</taxon>
        <taxon>Spermatophyta</taxon>
        <taxon>Magnoliopsida</taxon>
        <taxon>Liliopsida</taxon>
        <taxon>Asparagales</taxon>
        <taxon>Orchidaceae</taxon>
        <taxon>Orchidoideae</taxon>
        <taxon>Orchideae</taxon>
        <taxon>Orchidinae</taxon>
        <taxon>Platanthera</taxon>
    </lineage>
</organism>
<evidence type="ECO:0000256" key="8">
    <source>
        <dbReference type="SAM" id="MobiDB-lite"/>
    </source>
</evidence>
<accession>A0ABR2LQX6</accession>
<sequence length="414" mass="47328">MWPERRAEAHGLGRMRPSGRVLRDGAKSAHVDSPEALVVARSSRVPVSELVGKNILLYFSAHWCPPCRAFLPHLIEVYNNIKEKDGAFEIIFVSSDEDEESFDGYFSQMPWPSLPFWDERKRFLTRVFKISGIPSCVAINPEGKTVTKEARSLIMEHGANAYPFTKEQIKKLKDELEEKAKNWPEKIKHKGHNHALWKSRRAYMCDGCGKKGHDWSFHCKKCDFDLHPHCALDDDHEVWDSDDDDEDDEAAWPEKIKHMLHKHVLVKAWRSYQCDACGVVKHGYWSYFCEECDFDLHPECALGNQATVKVVDSDDESDVDNEDDDDVSDEDDGESDSDHDEDENQESEMERRRGAKDEDEQVDEDEDEDDGEDGHGDDDQEEDEDDDGDGPGMRGSAEHNLRFITALQAIPLAS</sequence>
<keyword evidence="4" id="KW-0520">NAD</keyword>
<dbReference type="InterPro" id="IPR004146">
    <property type="entry name" value="DC1"/>
</dbReference>
<dbReference type="SUPFAM" id="SSF57889">
    <property type="entry name" value="Cysteine-rich domain"/>
    <property type="match status" value="2"/>
</dbReference>
<dbReference type="PROSITE" id="PS00194">
    <property type="entry name" value="THIOREDOXIN_1"/>
    <property type="match status" value="1"/>
</dbReference>
<dbReference type="Pfam" id="PF13905">
    <property type="entry name" value="Thioredoxin_8"/>
    <property type="match status" value="1"/>
</dbReference>
<comment type="catalytic activity">
    <reaction evidence="6">
        <text>[protein]-dithiol + NAD(+) = [protein]-disulfide + NADH + H(+)</text>
        <dbReference type="Rhea" id="RHEA:18749"/>
        <dbReference type="Rhea" id="RHEA-COMP:10593"/>
        <dbReference type="Rhea" id="RHEA-COMP:10594"/>
        <dbReference type="ChEBI" id="CHEBI:15378"/>
        <dbReference type="ChEBI" id="CHEBI:29950"/>
        <dbReference type="ChEBI" id="CHEBI:50058"/>
        <dbReference type="ChEBI" id="CHEBI:57540"/>
        <dbReference type="ChEBI" id="CHEBI:57945"/>
        <dbReference type="EC" id="1.8.1.8"/>
    </reaction>
</comment>
<dbReference type="InterPro" id="IPR013766">
    <property type="entry name" value="Thioredoxin_domain"/>
</dbReference>
<dbReference type="PANTHER" id="PTHR13871:SF96">
    <property type="entry name" value="THIOREDOXIN DOMAIN-CONTAINING PROTEIN"/>
    <property type="match status" value="1"/>
</dbReference>
<evidence type="ECO:0000259" key="9">
    <source>
        <dbReference type="PROSITE" id="PS51352"/>
    </source>
</evidence>
<comment type="caution">
    <text evidence="10">The sequence shown here is derived from an EMBL/GenBank/DDBJ whole genome shotgun (WGS) entry which is preliminary data.</text>
</comment>
<dbReference type="InterPro" id="IPR052259">
    <property type="entry name" value="Nucleoredoxin-like"/>
</dbReference>
<evidence type="ECO:0000256" key="3">
    <source>
        <dbReference type="ARBA" id="ARBA00023002"/>
    </source>
</evidence>
<evidence type="ECO:0000313" key="10">
    <source>
        <dbReference type="EMBL" id="KAK8947850.1"/>
    </source>
</evidence>
<evidence type="ECO:0000256" key="5">
    <source>
        <dbReference type="ARBA" id="ARBA00025782"/>
    </source>
</evidence>
<evidence type="ECO:0000256" key="6">
    <source>
        <dbReference type="ARBA" id="ARBA00047388"/>
    </source>
</evidence>
<comment type="catalytic activity">
    <reaction evidence="7">
        <text>[protein]-dithiol + NADP(+) = [protein]-disulfide + NADPH + H(+)</text>
        <dbReference type="Rhea" id="RHEA:18753"/>
        <dbReference type="Rhea" id="RHEA-COMP:10593"/>
        <dbReference type="Rhea" id="RHEA-COMP:10594"/>
        <dbReference type="ChEBI" id="CHEBI:15378"/>
        <dbReference type="ChEBI" id="CHEBI:29950"/>
        <dbReference type="ChEBI" id="CHEBI:50058"/>
        <dbReference type="ChEBI" id="CHEBI:57783"/>
        <dbReference type="ChEBI" id="CHEBI:58349"/>
        <dbReference type="EC" id="1.8.1.8"/>
    </reaction>
</comment>
<protein>
    <recommendedName>
        <fullName evidence="1">protein-disulfide reductase</fullName>
        <ecNumber evidence="1">1.8.1.8</ecNumber>
    </recommendedName>
</protein>
<dbReference type="PANTHER" id="PTHR13871">
    <property type="entry name" value="THIOREDOXIN"/>
    <property type="match status" value="1"/>
</dbReference>
<comment type="similarity">
    <text evidence="5">Belongs to the nucleoredoxin family.</text>
</comment>
<feature type="region of interest" description="Disordered" evidence="8">
    <location>
        <begin position="311"/>
        <end position="400"/>
    </location>
</feature>